<feature type="compositionally biased region" description="Low complexity" evidence="1">
    <location>
        <begin position="416"/>
        <end position="430"/>
    </location>
</feature>
<protein>
    <submittedName>
        <fullName evidence="2">Uncharacterized protein</fullName>
    </submittedName>
</protein>
<proteinExistence type="predicted"/>
<feature type="compositionally biased region" description="Low complexity" evidence="1">
    <location>
        <begin position="389"/>
        <end position="402"/>
    </location>
</feature>
<evidence type="ECO:0000313" key="3">
    <source>
        <dbReference type="Proteomes" id="UP000887226"/>
    </source>
</evidence>
<feature type="compositionally biased region" description="Low complexity" evidence="1">
    <location>
        <begin position="71"/>
        <end position="85"/>
    </location>
</feature>
<feature type="compositionally biased region" description="Polar residues" evidence="1">
    <location>
        <begin position="455"/>
        <end position="474"/>
    </location>
</feature>
<keyword evidence="3" id="KW-1185">Reference proteome</keyword>
<evidence type="ECO:0000256" key="1">
    <source>
        <dbReference type="SAM" id="MobiDB-lite"/>
    </source>
</evidence>
<dbReference type="AlphaFoldDB" id="A0A9P7Z8X7"/>
<name>A0A9P7Z8X7_9HELO</name>
<feature type="region of interest" description="Disordered" evidence="1">
    <location>
        <begin position="112"/>
        <end position="532"/>
    </location>
</feature>
<sequence length="885" mass="100304">MEQPQRRDINELLVNGYFKTSRAKSPAGLTSTTNSPSFLNTGEVELPRQRSRSQELPRRRTPRPTVEDEAVSLSRESSATSSVVSYDPPLRGIVEQNPIILEAEVSTAEVARLQTTPCPKDEDGNPERRFVFIPKTESVSSQDEGPSRKADRPDAKRPEPTRKSTDKLDTRPQLDRRPSRQDLPSLQTKVPRDLPPQYRRSASAYGPTDNDLTPQPSSARAAGEYLLSPDVPRGKDYFGAPRQHHRALSFGRSPGTPVADKRMSGGSAPGISWNTASTEKRNSRNFERSRSRRTSNEKLTRPQELSEEYRRKARNGSANSRLSVGGSDQERPERSSPRSSRHRQSDSESDIADSGSDKGYGSRLRPQDLQAEDPYRRSGSRSNRPSRHGTSPLPSPTGSPSRPSRERERAETFPQRSGSRSPSDSGRPVSQFYSSLDDGHLSDKLSPMDLPSCPRSRQSHSISTPMSMSATHSSARPVMLPIPIPAVGHHPDHKRPQYPQVEESRSSMSRSRPNDTYWQPPPFHPPSDSLQKPVGSFRRYSEDVDRGAVVPLPSCPRTNFVRGKNDWLTLPQCSQFDICPSCFNSTIAPTEYRDFFVRAQLRSPETEVLCDFGSSPWYRIAWLLTRKKMRRDMNLFYGVAKVATKIPPCAGKHMAVRQWHSLIDPKTRDHIHNFNVCSSCVKSVEILLPPIRGLFRPIEPKHHMGDTRICGLRFDSKRFIQYFDALETAADKSDEMDAPPDTRALVSLCKRMSLFPECERDRDLLDQRWNVITQLPEFTVCEECFDEVVWPELEDEKAIPMMFNKKLQKISVASCQLYSPKMRGIFRTAVDGDDYKLLASKARERKTVEMQLKKDLDALRRLRTQGNPQVGAELKKVEEEWRKWE</sequence>
<reference evidence="2" key="1">
    <citation type="journal article" date="2021" name="IMA Fungus">
        <title>Genomic characterization of three marine fungi, including Emericellopsis atlantica sp. nov. with signatures of a generalist lifestyle and marine biomass degradation.</title>
        <authorList>
            <person name="Hagestad O.C."/>
            <person name="Hou L."/>
            <person name="Andersen J.H."/>
            <person name="Hansen E.H."/>
            <person name="Altermark B."/>
            <person name="Li C."/>
            <person name="Kuhnert E."/>
            <person name="Cox R.J."/>
            <person name="Crous P.W."/>
            <person name="Spatafora J.W."/>
            <person name="Lail K."/>
            <person name="Amirebrahimi M."/>
            <person name="Lipzen A."/>
            <person name="Pangilinan J."/>
            <person name="Andreopoulos W."/>
            <person name="Hayes R.D."/>
            <person name="Ng V."/>
            <person name="Grigoriev I.V."/>
            <person name="Jackson S.A."/>
            <person name="Sutton T.D.S."/>
            <person name="Dobson A.D.W."/>
            <person name="Rama T."/>
        </authorList>
    </citation>
    <scope>NUCLEOTIDE SEQUENCE</scope>
    <source>
        <strain evidence="2">TRa3180A</strain>
    </source>
</reference>
<dbReference type="EMBL" id="MU253769">
    <property type="protein sequence ID" value="KAG9247540.1"/>
    <property type="molecule type" value="Genomic_DNA"/>
</dbReference>
<comment type="caution">
    <text evidence="2">The sequence shown here is derived from an EMBL/GenBank/DDBJ whole genome shotgun (WGS) entry which is preliminary data.</text>
</comment>
<gene>
    <name evidence="2" type="ORF">BJ878DRAFT_435051</name>
</gene>
<feature type="compositionally biased region" description="Basic and acidic residues" evidence="1">
    <location>
        <begin position="145"/>
        <end position="180"/>
    </location>
</feature>
<organism evidence="2 3">
    <name type="scientific">Calycina marina</name>
    <dbReference type="NCBI Taxonomy" id="1763456"/>
    <lineage>
        <taxon>Eukaryota</taxon>
        <taxon>Fungi</taxon>
        <taxon>Dikarya</taxon>
        <taxon>Ascomycota</taxon>
        <taxon>Pezizomycotina</taxon>
        <taxon>Leotiomycetes</taxon>
        <taxon>Helotiales</taxon>
        <taxon>Pezizellaceae</taxon>
        <taxon>Calycina</taxon>
    </lineage>
</organism>
<feature type="region of interest" description="Disordered" evidence="1">
    <location>
        <begin position="20"/>
        <end position="92"/>
    </location>
</feature>
<evidence type="ECO:0000313" key="2">
    <source>
        <dbReference type="EMBL" id="KAG9247540.1"/>
    </source>
</evidence>
<dbReference type="Proteomes" id="UP000887226">
    <property type="component" value="Unassembled WGS sequence"/>
</dbReference>
<accession>A0A9P7Z8X7</accession>
<dbReference type="OrthoDB" id="10259785at2759"/>
<feature type="compositionally biased region" description="Basic and acidic residues" evidence="1">
    <location>
        <begin position="45"/>
        <end position="58"/>
    </location>
</feature>
<feature type="compositionally biased region" description="Basic and acidic residues" evidence="1">
    <location>
        <begin position="119"/>
        <end position="130"/>
    </location>
</feature>
<feature type="compositionally biased region" description="Basic and acidic residues" evidence="1">
    <location>
        <begin position="278"/>
        <end position="301"/>
    </location>
</feature>
<feature type="compositionally biased region" description="Polar residues" evidence="1">
    <location>
        <begin position="28"/>
        <end position="40"/>
    </location>
</feature>